<feature type="chain" id="PRO_5028930070" description="LPXTG cell wall anchor domain-containing protein" evidence="2">
    <location>
        <begin position="24"/>
        <end position="78"/>
    </location>
</feature>
<keyword evidence="2" id="KW-0732">Signal</keyword>
<dbReference type="AlphaFoldDB" id="A0A7C9R959"/>
<evidence type="ECO:0008006" key="5">
    <source>
        <dbReference type="Google" id="ProtNLM"/>
    </source>
</evidence>
<proteinExistence type="predicted"/>
<feature type="transmembrane region" description="Helical" evidence="1">
    <location>
        <begin position="47"/>
        <end position="68"/>
    </location>
</feature>
<dbReference type="RefSeq" id="WP_165118990.1">
    <property type="nucleotide sequence ID" value="NZ_JAAKZG010000006.1"/>
</dbReference>
<comment type="caution">
    <text evidence="3">The sequence shown here is derived from an EMBL/GenBank/DDBJ whole genome shotgun (WGS) entry which is preliminary data.</text>
</comment>
<evidence type="ECO:0000256" key="1">
    <source>
        <dbReference type="SAM" id="Phobius"/>
    </source>
</evidence>
<sequence>MSGFRSVLFAAVLGLMTVAPALAEQPPDRGPTPGLGWGPGGSKGYAVPGPLAGVGLPIVAAVGCLVWLRMRNRKKNKE</sequence>
<evidence type="ECO:0000256" key="2">
    <source>
        <dbReference type="SAM" id="SignalP"/>
    </source>
</evidence>
<keyword evidence="4" id="KW-1185">Reference proteome</keyword>
<dbReference type="EMBL" id="JAAKZG010000006">
    <property type="protein sequence ID" value="NGN42618.1"/>
    <property type="molecule type" value="Genomic_DNA"/>
</dbReference>
<keyword evidence="1" id="KW-0472">Membrane</keyword>
<organism evidence="3 4">
    <name type="scientific">Mesorhizobium zhangyense</name>
    <dbReference type="NCBI Taxonomy" id="1776730"/>
    <lineage>
        <taxon>Bacteria</taxon>
        <taxon>Pseudomonadati</taxon>
        <taxon>Pseudomonadota</taxon>
        <taxon>Alphaproteobacteria</taxon>
        <taxon>Hyphomicrobiales</taxon>
        <taxon>Phyllobacteriaceae</taxon>
        <taxon>Mesorhizobium</taxon>
    </lineage>
</organism>
<reference evidence="3 4" key="1">
    <citation type="submission" date="2020-02" db="EMBL/GenBank/DDBJ databases">
        <title>Genome sequence of the type strain CGMCC 1.15528 of Mesorhizobium zhangyense.</title>
        <authorList>
            <person name="Gao J."/>
            <person name="Sun J."/>
        </authorList>
    </citation>
    <scope>NUCLEOTIDE SEQUENCE [LARGE SCALE GENOMIC DNA]</scope>
    <source>
        <strain evidence="3 4">CGMCC 1.15528</strain>
    </source>
</reference>
<protein>
    <recommendedName>
        <fullName evidence="5">LPXTG cell wall anchor domain-containing protein</fullName>
    </recommendedName>
</protein>
<keyword evidence="1" id="KW-0812">Transmembrane</keyword>
<feature type="signal peptide" evidence="2">
    <location>
        <begin position="1"/>
        <end position="23"/>
    </location>
</feature>
<keyword evidence="1" id="KW-1133">Transmembrane helix</keyword>
<name>A0A7C9R959_9HYPH</name>
<evidence type="ECO:0000313" key="3">
    <source>
        <dbReference type="EMBL" id="NGN42618.1"/>
    </source>
</evidence>
<evidence type="ECO:0000313" key="4">
    <source>
        <dbReference type="Proteomes" id="UP000481252"/>
    </source>
</evidence>
<gene>
    <name evidence="3" type="ORF">G6N74_16235</name>
</gene>
<dbReference type="Proteomes" id="UP000481252">
    <property type="component" value="Unassembled WGS sequence"/>
</dbReference>
<accession>A0A7C9R959</accession>